<feature type="domain" description="GAF" evidence="4">
    <location>
        <begin position="213"/>
        <end position="342"/>
    </location>
</feature>
<keyword evidence="3" id="KW-0902">Two-component regulatory system</keyword>
<keyword evidence="6" id="KW-1185">Reference proteome</keyword>
<dbReference type="InterPro" id="IPR050482">
    <property type="entry name" value="Sensor_HK_TwoCompSys"/>
</dbReference>
<dbReference type="Gene3D" id="1.20.5.1930">
    <property type="match status" value="1"/>
</dbReference>
<dbReference type="GO" id="GO:0016020">
    <property type="term" value="C:membrane"/>
    <property type="evidence" value="ECO:0007669"/>
    <property type="project" value="InterPro"/>
</dbReference>
<evidence type="ECO:0000256" key="1">
    <source>
        <dbReference type="ARBA" id="ARBA00022679"/>
    </source>
</evidence>
<sequence>MVEIPADGLNALLSDVHGRLSEVVTSPEKLRDLLRATLVVGAGLELDPTLQRIVQAATQLLGARYGALGVRAPGGGLSEFVYEGIGADERATMGHLPEGRGLLGLLIDDPRPVRIRELDRHAASVGFPPNHPPMSSFLGVPIIVRGRAFGSIYLTEKRDAPEFTDEDEVILTVLAESAALAVDNARLFEESRTRERWLRAVAAINSSLLIGGSVPETLDLLVRRVRELTSAETVTLLDASSGTAIVAATTDHRHGDGVTVLAGTPVPEALRTGRAQLTEPASGSGPAAVLPVSGPQHIEGALVVTLGTGAHGWEPDELSRLASMADLAAVALEFAHRQNQQRLLDVLADRDRIARDLHDNVIQRLFATGMSLQSIALPAPEGEVLARSVEQLDRTVREIRTTIFDLQTGDAATQTSLRRRLLDVIGEVTPQSAVTPTVQFSGPIDTLVPAPVHPHAEAVLREGLSNARRHASASSIAVSITAADEFTIAITDDGVGMAGDEPRSGLANLDRRAATCAGRCEVTAAAGGGTVLTWRVPMGGPG</sequence>
<dbReference type="Gene3D" id="3.30.565.10">
    <property type="entry name" value="Histidine kinase-like ATPase, C-terminal domain"/>
    <property type="match status" value="1"/>
</dbReference>
<evidence type="ECO:0000256" key="2">
    <source>
        <dbReference type="ARBA" id="ARBA00022777"/>
    </source>
</evidence>
<evidence type="ECO:0000256" key="3">
    <source>
        <dbReference type="ARBA" id="ARBA00023012"/>
    </source>
</evidence>
<dbReference type="SUPFAM" id="SSF55874">
    <property type="entry name" value="ATPase domain of HSP90 chaperone/DNA topoisomerase II/histidine kinase"/>
    <property type="match status" value="1"/>
</dbReference>
<dbReference type="AlphaFoldDB" id="A0A1H7NKR4"/>
<dbReference type="InterPro" id="IPR029016">
    <property type="entry name" value="GAF-like_dom_sf"/>
</dbReference>
<dbReference type="GO" id="GO:0046983">
    <property type="term" value="F:protein dimerization activity"/>
    <property type="evidence" value="ECO:0007669"/>
    <property type="project" value="InterPro"/>
</dbReference>
<protein>
    <submittedName>
        <fullName evidence="5">Histidine kinase</fullName>
    </submittedName>
</protein>
<dbReference type="OrthoDB" id="5241249at2"/>
<gene>
    <name evidence="5" type="ORF">SAMN05444583_10768</name>
</gene>
<evidence type="ECO:0000313" key="6">
    <source>
        <dbReference type="Proteomes" id="UP000198677"/>
    </source>
</evidence>
<name>A0A1H7NKR4_9NOCA</name>
<dbReference type="RefSeq" id="WP_072751711.1">
    <property type="nucleotide sequence ID" value="NZ_FOAW01000007.1"/>
</dbReference>
<keyword evidence="1" id="KW-0808">Transferase</keyword>
<dbReference type="EMBL" id="FOAW01000007">
    <property type="protein sequence ID" value="SEL24083.1"/>
    <property type="molecule type" value="Genomic_DNA"/>
</dbReference>
<keyword evidence="2 5" id="KW-0418">Kinase</keyword>
<dbReference type="CDD" id="cd16917">
    <property type="entry name" value="HATPase_UhpB-NarQ-NarX-like"/>
    <property type="match status" value="1"/>
</dbReference>
<dbReference type="Pfam" id="PF02518">
    <property type="entry name" value="HATPase_c"/>
    <property type="match status" value="1"/>
</dbReference>
<dbReference type="GO" id="GO:0000155">
    <property type="term" value="F:phosphorelay sensor kinase activity"/>
    <property type="evidence" value="ECO:0007669"/>
    <property type="project" value="InterPro"/>
</dbReference>
<dbReference type="Pfam" id="PF01590">
    <property type="entry name" value="GAF"/>
    <property type="match status" value="1"/>
</dbReference>
<dbReference type="Pfam" id="PF07730">
    <property type="entry name" value="HisKA_3"/>
    <property type="match status" value="1"/>
</dbReference>
<accession>A0A1H7NKR4</accession>
<dbReference type="InterPro" id="IPR003018">
    <property type="entry name" value="GAF"/>
</dbReference>
<dbReference type="InterPro" id="IPR011712">
    <property type="entry name" value="Sig_transdc_His_kin_sub3_dim/P"/>
</dbReference>
<evidence type="ECO:0000259" key="4">
    <source>
        <dbReference type="SMART" id="SM00065"/>
    </source>
</evidence>
<proteinExistence type="predicted"/>
<dbReference type="SUPFAM" id="SSF55781">
    <property type="entry name" value="GAF domain-like"/>
    <property type="match status" value="2"/>
</dbReference>
<evidence type="ECO:0000313" key="5">
    <source>
        <dbReference type="EMBL" id="SEL24083.1"/>
    </source>
</evidence>
<dbReference type="InterPro" id="IPR036890">
    <property type="entry name" value="HATPase_C_sf"/>
</dbReference>
<organism evidence="5 6">
    <name type="scientific">Rhodococcus maanshanensis</name>
    <dbReference type="NCBI Taxonomy" id="183556"/>
    <lineage>
        <taxon>Bacteria</taxon>
        <taxon>Bacillati</taxon>
        <taxon>Actinomycetota</taxon>
        <taxon>Actinomycetes</taxon>
        <taxon>Mycobacteriales</taxon>
        <taxon>Nocardiaceae</taxon>
        <taxon>Rhodococcus</taxon>
    </lineage>
</organism>
<dbReference type="Pfam" id="PF13185">
    <property type="entry name" value="GAF_2"/>
    <property type="match status" value="1"/>
</dbReference>
<dbReference type="PANTHER" id="PTHR24421">
    <property type="entry name" value="NITRATE/NITRITE SENSOR PROTEIN NARX-RELATED"/>
    <property type="match status" value="1"/>
</dbReference>
<reference evidence="6" key="1">
    <citation type="submission" date="2016-10" db="EMBL/GenBank/DDBJ databases">
        <authorList>
            <person name="Varghese N."/>
            <person name="Submissions S."/>
        </authorList>
    </citation>
    <scope>NUCLEOTIDE SEQUENCE [LARGE SCALE GENOMIC DNA]</scope>
    <source>
        <strain evidence="6">DSM 44675</strain>
    </source>
</reference>
<dbReference type="SMART" id="SM00065">
    <property type="entry name" value="GAF"/>
    <property type="match status" value="2"/>
</dbReference>
<dbReference type="PANTHER" id="PTHR24421:SF56">
    <property type="entry name" value="OXYGEN SENSOR HISTIDINE KINASE RESPONSE REGULATOR DOST"/>
    <property type="match status" value="1"/>
</dbReference>
<dbReference type="Proteomes" id="UP000198677">
    <property type="component" value="Unassembled WGS sequence"/>
</dbReference>
<dbReference type="Gene3D" id="3.30.450.40">
    <property type="match status" value="2"/>
</dbReference>
<dbReference type="InterPro" id="IPR003594">
    <property type="entry name" value="HATPase_dom"/>
</dbReference>
<feature type="domain" description="GAF" evidence="4">
    <location>
        <begin position="45"/>
        <end position="192"/>
    </location>
</feature>